<dbReference type="Gene3D" id="1.10.238.20">
    <property type="entry name" value="Pheromone/general odorant binding protein domain"/>
    <property type="match status" value="1"/>
</dbReference>
<evidence type="ECO:0000256" key="1">
    <source>
        <dbReference type="SAM" id="SignalP"/>
    </source>
</evidence>
<keyword evidence="1" id="KW-0732">Signal</keyword>
<dbReference type="VEuPathDB" id="VectorBase:MDOMA2_011871"/>
<dbReference type="SMART" id="SM00708">
    <property type="entry name" value="PhBP"/>
    <property type="match status" value="1"/>
</dbReference>
<evidence type="ECO:0000313" key="3">
    <source>
        <dbReference type="Proteomes" id="UP001652621"/>
    </source>
</evidence>
<dbReference type="EnsemblMetazoa" id="MDOA000714-RA">
    <property type="protein sequence ID" value="MDOA000714-PA"/>
    <property type="gene ID" value="MDOA000714"/>
</dbReference>
<dbReference type="CDD" id="cd23992">
    <property type="entry name" value="PBP_GOBP"/>
    <property type="match status" value="1"/>
</dbReference>
<dbReference type="GO" id="GO:0005549">
    <property type="term" value="F:odorant binding"/>
    <property type="evidence" value="ECO:0007669"/>
    <property type="project" value="InterPro"/>
</dbReference>
<dbReference type="GeneID" id="101892170"/>
<keyword evidence="3" id="KW-1185">Reference proteome</keyword>
<protein>
    <submittedName>
        <fullName evidence="4">General odorant-binding protein 56h-like</fullName>
    </submittedName>
</protein>
<sequence>MILYFSTLLIALILSWVNLSSADCIKETGLQERDVPKNFEALPNATETYKCFVKCLMEEAGILQNGEFRLDKAAEEWKQDSVYKTNLPKMLEIGNSCKLLKGENDCKQAFNINVCILQKAAEVFPVVKDEFNLE</sequence>
<reference evidence="2" key="1">
    <citation type="submission" date="2020-05" db="UniProtKB">
        <authorList>
            <consortium name="EnsemblMetazoa"/>
        </authorList>
    </citation>
    <scope>IDENTIFICATION</scope>
    <source>
        <strain evidence="2">Aabys</strain>
    </source>
</reference>
<gene>
    <name evidence="2" type="primary">101892170</name>
    <name evidence="4" type="synonym">LOC101892170</name>
</gene>
<dbReference type="InterPro" id="IPR006170">
    <property type="entry name" value="PBP/GOBP"/>
</dbReference>
<proteinExistence type="predicted"/>
<accession>A0A1I8M2Z6</accession>
<feature type="signal peptide" evidence="1">
    <location>
        <begin position="1"/>
        <end position="22"/>
    </location>
</feature>
<evidence type="ECO:0000313" key="4">
    <source>
        <dbReference type="RefSeq" id="XP_005185237.1"/>
    </source>
</evidence>
<dbReference type="SUPFAM" id="SSF47565">
    <property type="entry name" value="Insect pheromone/odorant-binding proteins"/>
    <property type="match status" value="1"/>
</dbReference>
<dbReference type="VEuPathDB" id="VectorBase:MDOA000714"/>
<dbReference type="InterPro" id="IPR036728">
    <property type="entry name" value="PBP_GOBP_sf"/>
</dbReference>
<dbReference type="Proteomes" id="UP001652621">
    <property type="component" value="Unplaced"/>
</dbReference>
<feature type="chain" id="PRO_5044559779" evidence="1">
    <location>
        <begin position="23"/>
        <end position="134"/>
    </location>
</feature>
<dbReference type="OrthoDB" id="6601693at2759"/>
<name>A0A1I8M2Z6_MUSDO</name>
<organism evidence="2">
    <name type="scientific">Musca domestica</name>
    <name type="common">House fly</name>
    <dbReference type="NCBI Taxonomy" id="7370"/>
    <lineage>
        <taxon>Eukaryota</taxon>
        <taxon>Metazoa</taxon>
        <taxon>Ecdysozoa</taxon>
        <taxon>Arthropoda</taxon>
        <taxon>Hexapoda</taxon>
        <taxon>Insecta</taxon>
        <taxon>Pterygota</taxon>
        <taxon>Neoptera</taxon>
        <taxon>Endopterygota</taxon>
        <taxon>Diptera</taxon>
        <taxon>Brachycera</taxon>
        <taxon>Muscomorpha</taxon>
        <taxon>Muscoidea</taxon>
        <taxon>Muscidae</taxon>
        <taxon>Musca</taxon>
    </lineage>
</organism>
<dbReference type="KEGG" id="mde:101892170"/>
<dbReference type="AlphaFoldDB" id="A0A1I8M2Z6"/>
<evidence type="ECO:0000313" key="2">
    <source>
        <dbReference type="EnsemblMetazoa" id="MDOA000714-PA"/>
    </source>
</evidence>
<dbReference type="RefSeq" id="XP_005185237.1">
    <property type="nucleotide sequence ID" value="XM_005185180.2"/>
</dbReference>
<dbReference type="Pfam" id="PF01395">
    <property type="entry name" value="PBP_GOBP"/>
    <property type="match status" value="1"/>
</dbReference>
<reference evidence="4" key="2">
    <citation type="submission" date="2025-04" db="UniProtKB">
        <authorList>
            <consortium name="RefSeq"/>
        </authorList>
    </citation>
    <scope>IDENTIFICATION</scope>
    <source>
        <strain evidence="4">Aabys</strain>
    </source>
</reference>